<gene>
    <name evidence="3" type="ORF">GCM10011519_27880</name>
</gene>
<keyword evidence="2" id="KW-0812">Transmembrane</keyword>
<proteinExistence type="predicted"/>
<sequence length="264" mass="27690">MDMSALIFVALAVGWAAYLIPQALRRDPAEDVPLTDFAEYVDHADAARVLPRTSALTREALAVRAASVETPVPSPAARRRAIRAARASARRRRVVLVGLLVVTVVVATLAVLGQVAALWVWLPGFLVACWLIVCRQAARTAAARVPAAPPLVHPSTQAEDVEAVVAPSLAAAAVETVASVPEPEVVEHAAEELAAAPALWDPVPVTLPTYVTKPAARRTVRTIELTGEGVTSSGHDAADSALAKGARSTETDEPAQPQRRQAAG</sequence>
<keyword evidence="4" id="KW-1185">Reference proteome</keyword>
<feature type="transmembrane region" description="Helical" evidence="2">
    <location>
        <begin position="94"/>
        <end position="112"/>
    </location>
</feature>
<organism evidence="3 4">
    <name type="scientific">Marmoricola endophyticus</name>
    <dbReference type="NCBI Taxonomy" id="2040280"/>
    <lineage>
        <taxon>Bacteria</taxon>
        <taxon>Bacillati</taxon>
        <taxon>Actinomycetota</taxon>
        <taxon>Actinomycetes</taxon>
        <taxon>Propionibacteriales</taxon>
        <taxon>Nocardioidaceae</taxon>
        <taxon>Marmoricola</taxon>
    </lineage>
</organism>
<dbReference type="AlphaFoldDB" id="A0A917F4P8"/>
<evidence type="ECO:0000256" key="1">
    <source>
        <dbReference type="SAM" id="MobiDB-lite"/>
    </source>
</evidence>
<comment type="caution">
    <text evidence="3">The sequence shown here is derived from an EMBL/GenBank/DDBJ whole genome shotgun (WGS) entry which is preliminary data.</text>
</comment>
<evidence type="ECO:0000256" key="2">
    <source>
        <dbReference type="SAM" id="Phobius"/>
    </source>
</evidence>
<keyword evidence="2" id="KW-1133">Transmembrane helix</keyword>
<reference evidence="3" key="2">
    <citation type="submission" date="2020-09" db="EMBL/GenBank/DDBJ databases">
        <authorList>
            <person name="Sun Q."/>
            <person name="Zhou Y."/>
        </authorList>
    </citation>
    <scope>NUCLEOTIDE SEQUENCE</scope>
    <source>
        <strain evidence="3">CGMCC 1.16067</strain>
    </source>
</reference>
<dbReference type="Proteomes" id="UP000649179">
    <property type="component" value="Unassembled WGS sequence"/>
</dbReference>
<feature type="transmembrane region" description="Helical" evidence="2">
    <location>
        <begin position="6"/>
        <end position="24"/>
    </location>
</feature>
<evidence type="ECO:0000313" key="3">
    <source>
        <dbReference type="EMBL" id="GGF52333.1"/>
    </source>
</evidence>
<feature type="region of interest" description="Disordered" evidence="1">
    <location>
        <begin position="226"/>
        <end position="264"/>
    </location>
</feature>
<evidence type="ECO:0000313" key="4">
    <source>
        <dbReference type="Proteomes" id="UP000649179"/>
    </source>
</evidence>
<protein>
    <submittedName>
        <fullName evidence="3">Uncharacterized protein</fullName>
    </submittedName>
</protein>
<feature type="transmembrane region" description="Helical" evidence="2">
    <location>
        <begin position="118"/>
        <end position="134"/>
    </location>
</feature>
<dbReference type="EMBL" id="BMKQ01000001">
    <property type="protein sequence ID" value="GGF52333.1"/>
    <property type="molecule type" value="Genomic_DNA"/>
</dbReference>
<accession>A0A917F4P8</accession>
<keyword evidence="2" id="KW-0472">Membrane</keyword>
<reference evidence="3" key="1">
    <citation type="journal article" date="2014" name="Int. J. Syst. Evol. Microbiol.">
        <title>Complete genome sequence of Corynebacterium casei LMG S-19264T (=DSM 44701T), isolated from a smear-ripened cheese.</title>
        <authorList>
            <consortium name="US DOE Joint Genome Institute (JGI-PGF)"/>
            <person name="Walter F."/>
            <person name="Albersmeier A."/>
            <person name="Kalinowski J."/>
            <person name="Ruckert C."/>
        </authorList>
    </citation>
    <scope>NUCLEOTIDE SEQUENCE</scope>
    <source>
        <strain evidence="3">CGMCC 1.16067</strain>
    </source>
</reference>
<name>A0A917F4P8_9ACTN</name>
<dbReference type="RefSeq" id="WP_188780320.1">
    <property type="nucleotide sequence ID" value="NZ_BMKQ01000001.1"/>
</dbReference>